<reference evidence="2 3" key="1">
    <citation type="journal article" date="2016" name="Nat. Commun.">
        <title>Thousands of microbial genomes shed light on interconnected biogeochemical processes in an aquifer system.</title>
        <authorList>
            <person name="Anantharaman K."/>
            <person name="Brown C.T."/>
            <person name="Hug L.A."/>
            <person name="Sharon I."/>
            <person name="Castelle C.J."/>
            <person name="Probst A.J."/>
            <person name="Thomas B.C."/>
            <person name="Singh A."/>
            <person name="Wilkins M.J."/>
            <person name="Karaoz U."/>
            <person name="Brodie E.L."/>
            <person name="Williams K.H."/>
            <person name="Hubbard S.S."/>
            <person name="Banfield J.F."/>
        </authorList>
    </citation>
    <scope>NUCLEOTIDE SEQUENCE [LARGE SCALE GENOMIC DNA]</scope>
</reference>
<evidence type="ECO:0000313" key="2">
    <source>
        <dbReference type="EMBL" id="OGK01828.1"/>
    </source>
</evidence>
<dbReference type="InterPro" id="IPR021561">
    <property type="entry name" value="AbiEi_3"/>
</dbReference>
<proteinExistence type="predicted"/>
<protein>
    <recommendedName>
        <fullName evidence="1">Transcriptional regulator AbiEi antitoxin N-terminal domain-containing protein</fullName>
    </recommendedName>
</protein>
<dbReference type="Pfam" id="PF11459">
    <property type="entry name" value="AbiEi_3"/>
    <property type="match status" value="1"/>
</dbReference>
<accession>A0A1F7F5H0</accession>
<organism evidence="2 3">
    <name type="scientific">Candidatus Raymondbacteria bacterium RIFOXYD12_FULL_49_13</name>
    <dbReference type="NCBI Taxonomy" id="1817890"/>
    <lineage>
        <taxon>Bacteria</taxon>
        <taxon>Raymondiibacteriota</taxon>
    </lineage>
</organism>
<feature type="domain" description="Transcriptional regulator AbiEi antitoxin N-terminal" evidence="1">
    <location>
        <begin position="1"/>
        <end position="93"/>
    </location>
</feature>
<dbReference type="Proteomes" id="UP000179243">
    <property type="component" value="Unassembled WGS sequence"/>
</dbReference>
<evidence type="ECO:0000259" key="1">
    <source>
        <dbReference type="Pfam" id="PF17194"/>
    </source>
</evidence>
<dbReference type="InterPro" id="IPR033455">
    <property type="entry name" value="AbiEi_3_N"/>
</dbReference>
<name>A0A1F7F5H0_UNCRA</name>
<sequence length="257" mass="29176">MKNKLNQLTLALPEGAVVGAKWLRNQGYSASLVTQYVKNSWLNSISRGVYRRPGRLPQWQDAVVSASHFGGLELHVGGLTSLQLQGFAHYIPMTEKPDVVLYVSNVQKTNVWFNKLDLAATLKIWPNTLFLKNVSQEYIQDWDWPKLPWPLHVSVIERAMLELVSLVPKTVTVEHASRIMEGATLLRPDRLTELLLACNNIRTKRLFLYLAEKTGLPWFEKLKIESVNLGKGKRVIEKGGHLDSKYQIVVQEQHNGA</sequence>
<evidence type="ECO:0000313" key="3">
    <source>
        <dbReference type="Proteomes" id="UP000179243"/>
    </source>
</evidence>
<comment type="caution">
    <text evidence="2">The sequence shown here is derived from an EMBL/GenBank/DDBJ whole genome shotgun (WGS) entry which is preliminary data.</text>
</comment>
<dbReference type="AlphaFoldDB" id="A0A1F7F5H0"/>
<gene>
    <name evidence="2" type="ORF">A2519_03125</name>
</gene>
<dbReference type="Pfam" id="PF17194">
    <property type="entry name" value="AbiEi_3_N"/>
    <property type="match status" value="1"/>
</dbReference>
<dbReference type="EMBL" id="MFYX01000118">
    <property type="protein sequence ID" value="OGK01828.1"/>
    <property type="molecule type" value="Genomic_DNA"/>
</dbReference>